<keyword evidence="8 9" id="KW-0456">Lyase</keyword>
<accession>A0A420WRT1</accession>
<dbReference type="PANTHER" id="PTHR21272:SF3">
    <property type="entry name" value="CATABOLIC 3-DEHYDROQUINASE"/>
    <property type="match status" value="1"/>
</dbReference>
<sequence length="151" mass="16543">MTDRPEIMILNGPNLNMLGVREPAIYGRETLGDIEDACRAMAEDLDLGIDFRQSNHEGELVSWIHEARDSADGIVINAGAYTHTSVAILDALTLAELPVIEVHLSNIYKRESFRHHSYISPVAHGVLCGFGGQGYVLALQAMARIIGQTDE</sequence>
<evidence type="ECO:0000256" key="2">
    <source>
        <dbReference type="ARBA" id="ARBA00003924"/>
    </source>
</evidence>
<comment type="function">
    <text evidence="2 9">Catalyzes a trans-dehydration via an enolate intermediate.</text>
</comment>
<feature type="binding site" evidence="9 11">
    <location>
        <position position="77"/>
    </location>
    <ligand>
        <name>substrate</name>
    </ligand>
</feature>
<dbReference type="Proteomes" id="UP000277424">
    <property type="component" value="Unassembled WGS sequence"/>
</dbReference>
<dbReference type="SUPFAM" id="SSF52304">
    <property type="entry name" value="Type II 3-dehydroquinate dehydratase"/>
    <property type="match status" value="1"/>
</dbReference>
<feature type="active site" description="Proton donor" evidence="9 10">
    <location>
        <position position="103"/>
    </location>
</feature>
<feature type="binding site" evidence="9 11">
    <location>
        <position position="114"/>
    </location>
    <ligand>
        <name>substrate</name>
    </ligand>
</feature>
<dbReference type="PANTHER" id="PTHR21272">
    <property type="entry name" value="CATABOLIC 3-DEHYDROQUINASE"/>
    <property type="match status" value="1"/>
</dbReference>
<evidence type="ECO:0000256" key="6">
    <source>
        <dbReference type="ARBA" id="ARBA00012060"/>
    </source>
</evidence>
<dbReference type="EMBL" id="RBIG01000001">
    <property type="protein sequence ID" value="RKQ73767.1"/>
    <property type="molecule type" value="Genomic_DNA"/>
</dbReference>
<protein>
    <recommendedName>
        <fullName evidence="6 9">3-dehydroquinate dehydratase</fullName>
        <shortName evidence="9">3-dehydroquinase</shortName>
        <ecNumber evidence="6 9">4.2.1.10</ecNumber>
    </recommendedName>
    <alternativeName>
        <fullName evidence="9">Type II DHQase</fullName>
    </alternativeName>
</protein>
<comment type="similarity">
    <text evidence="4 9">Belongs to the type-II 3-dehydroquinase family.</text>
</comment>
<dbReference type="HAMAP" id="MF_00169">
    <property type="entry name" value="AroQ"/>
    <property type="match status" value="1"/>
</dbReference>
<evidence type="ECO:0000313" key="14">
    <source>
        <dbReference type="Proteomes" id="UP000277424"/>
    </source>
</evidence>
<dbReference type="InterPro" id="IPR036441">
    <property type="entry name" value="DHquinase_II_sf"/>
</dbReference>
<dbReference type="InterPro" id="IPR018509">
    <property type="entry name" value="DHquinase_II_CS"/>
</dbReference>
<dbReference type="NCBIfam" id="NF003805">
    <property type="entry name" value="PRK05395.1-2"/>
    <property type="match status" value="1"/>
</dbReference>
<evidence type="ECO:0000256" key="8">
    <source>
        <dbReference type="ARBA" id="ARBA00023239"/>
    </source>
</evidence>
<dbReference type="NCBIfam" id="NF003807">
    <property type="entry name" value="PRK05395.1-4"/>
    <property type="match status" value="1"/>
</dbReference>
<evidence type="ECO:0000256" key="12">
    <source>
        <dbReference type="PIRSR" id="PIRSR001399-3"/>
    </source>
</evidence>
<dbReference type="GO" id="GO:0003855">
    <property type="term" value="F:3-dehydroquinate dehydratase activity"/>
    <property type="evidence" value="ECO:0007669"/>
    <property type="project" value="UniProtKB-UniRule"/>
</dbReference>
<dbReference type="GO" id="GO:0008652">
    <property type="term" value="P:amino acid biosynthetic process"/>
    <property type="evidence" value="ECO:0007669"/>
    <property type="project" value="UniProtKB-KW"/>
</dbReference>
<dbReference type="Pfam" id="PF01220">
    <property type="entry name" value="DHquinase_II"/>
    <property type="match status" value="1"/>
</dbReference>
<evidence type="ECO:0000256" key="4">
    <source>
        <dbReference type="ARBA" id="ARBA00011037"/>
    </source>
</evidence>
<evidence type="ECO:0000256" key="1">
    <source>
        <dbReference type="ARBA" id="ARBA00001864"/>
    </source>
</evidence>
<reference evidence="13 14" key="1">
    <citation type="submission" date="2018-10" db="EMBL/GenBank/DDBJ databases">
        <title>Comparative analysis of microorganisms from saline springs in Andes Mountain Range, Colombia.</title>
        <authorList>
            <person name="Rubin E."/>
        </authorList>
    </citation>
    <scope>NUCLEOTIDE SEQUENCE [LARGE SCALE GENOMIC DNA]</scope>
    <source>
        <strain evidence="13 14">USBA 36</strain>
    </source>
</reference>
<name>A0A420WRT1_9PROT</name>
<keyword evidence="9" id="KW-0028">Amino-acid biosynthesis</keyword>
<dbReference type="GO" id="GO:0009423">
    <property type="term" value="P:chorismate biosynthetic process"/>
    <property type="evidence" value="ECO:0007669"/>
    <property type="project" value="UniProtKB-UniRule"/>
</dbReference>
<dbReference type="NCBIfam" id="TIGR01088">
    <property type="entry name" value="aroQ"/>
    <property type="match status" value="1"/>
</dbReference>
<dbReference type="UniPathway" id="UPA00053">
    <property type="reaction ID" value="UER00086"/>
</dbReference>
<dbReference type="PIRSF" id="PIRSF001399">
    <property type="entry name" value="DHquinase_II"/>
    <property type="match status" value="1"/>
</dbReference>
<keyword evidence="7 9" id="KW-0057">Aromatic amino acid biosynthesis</keyword>
<evidence type="ECO:0000313" key="13">
    <source>
        <dbReference type="EMBL" id="RKQ73767.1"/>
    </source>
</evidence>
<dbReference type="CDD" id="cd00466">
    <property type="entry name" value="DHQase_II"/>
    <property type="match status" value="1"/>
</dbReference>
<evidence type="ECO:0000256" key="7">
    <source>
        <dbReference type="ARBA" id="ARBA00023141"/>
    </source>
</evidence>
<evidence type="ECO:0000256" key="11">
    <source>
        <dbReference type="PIRSR" id="PIRSR001399-2"/>
    </source>
</evidence>
<dbReference type="EC" id="4.2.1.10" evidence="6 9"/>
<evidence type="ECO:0000256" key="5">
    <source>
        <dbReference type="ARBA" id="ARBA00011193"/>
    </source>
</evidence>
<comment type="pathway">
    <text evidence="3 9">Metabolic intermediate biosynthesis; chorismate biosynthesis; chorismate from D-erythrose 4-phosphate and phosphoenolpyruvate: step 3/7.</text>
</comment>
<feature type="binding site" evidence="9 11">
    <location>
        <begin position="104"/>
        <end position="105"/>
    </location>
    <ligand>
        <name>substrate</name>
    </ligand>
</feature>
<comment type="subunit">
    <text evidence="5 9">Homododecamer.</text>
</comment>
<dbReference type="PROSITE" id="PS01029">
    <property type="entry name" value="DEHYDROQUINASE_II"/>
    <property type="match status" value="1"/>
</dbReference>
<dbReference type="GO" id="GO:0019631">
    <property type="term" value="P:quinate catabolic process"/>
    <property type="evidence" value="ECO:0007669"/>
    <property type="project" value="TreeGrafter"/>
</dbReference>
<evidence type="ECO:0000256" key="10">
    <source>
        <dbReference type="PIRSR" id="PIRSR001399-1"/>
    </source>
</evidence>
<dbReference type="Gene3D" id="3.40.50.9100">
    <property type="entry name" value="Dehydroquinase, class II"/>
    <property type="match status" value="1"/>
</dbReference>
<evidence type="ECO:0000256" key="3">
    <source>
        <dbReference type="ARBA" id="ARBA00004902"/>
    </source>
</evidence>
<dbReference type="GO" id="GO:0009073">
    <property type="term" value="P:aromatic amino acid family biosynthetic process"/>
    <property type="evidence" value="ECO:0007669"/>
    <property type="project" value="UniProtKB-KW"/>
</dbReference>
<proteinExistence type="inferred from homology"/>
<organism evidence="13 14">
    <name type="scientific">Oceanibaculum indicum</name>
    <dbReference type="NCBI Taxonomy" id="526216"/>
    <lineage>
        <taxon>Bacteria</taxon>
        <taxon>Pseudomonadati</taxon>
        <taxon>Pseudomonadota</taxon>
        <taxon>Alphaproteobacteria</taxon>
        <taxon>Rhodospirillales</taxon>
        <taxon>Oceanibaculaceae</taxon>
        <taxon>Oceanibaculum</taxon>
    </lineage>
</organism>
<comment type="caution">
    <text evidence="13">The sequence shown here is derived from an EMBL/GenBank/DDBJ whole genome shotgun (WGS) entry which is preliminary data.</text>
</comment>
<dbReference type="InterPro" id="IPR001874">
    <property type="entry name" value="DHquinase_II"/>
</dbReference>
<gene>
    <name evidence="9" type="primary">aroQ</name>
    <name evidence="13" type="ORF">BCL74_1558</name>
</gene>
<feature type="site" description="Transition state stabilizer" evidence="9 12">
    <location>
        <position position="21"/>
    </location>
</feature>
<dbReference type="NCBIfam" id="NF003806">
    <property type="entry name" value="PRK05395.1-3"/>
    <property type="match status" value="1"/>
</dbReference>
<feature type="active site" description="Proton acceptor" evidence="9 10">
    <location>
        <position position="26"/>
    </location>
</feature>
<feature type="binding site" evidence="9 11">
    <location>
        <position position="83"/>
    </location>
    <ligand>
        <name>substrate</name>
    </ligand>
</feature>
<feature type="binding site" evidence="9 11">
    <location>
        <position position="90"/>
    </location>
    <ligand>
        <name>substrate</name>
    </ligand>
</feature>
<comment type="catalytic activity">
    <reaction evidence="1 9">
        <text>3-dehydroquinate = 3-dehydroshikimate + H2O</text>
        <dbReference type="Rhea" id="RHEA:21096"/>
        <dbReference type="ChEBI" id="CHEBI:15377"/>
        <dbReference type="ChEBI" id="CHEBI:16630"/>
        <dbReference type="ChEBI" id="CHEBI:32364"/>
        <dbReference type="EC" id="4.2.1.10"/>
    </reaction>
</comment>
<dbReference type="AlphaFoldDB" id="A0A420WRT1"/>
<evidence type="ECO:0000256" key="9">
    <source>
        <dbReference type="HAMAP-Rule" id="MF_00169"/>
    </source>
</evidence>